<dbReference type="GO" id="GO:0000785">
    <property type="term" value="C:chromatin"/>
    <property type="evidence" value="ECO:0007669"/>
    <property type="project" value="TreeGrafter"/>
</dbReference>
<keyword evidence="6 12" id="KW-0677">Repeat</keyword>
<feature type="repeat" description="WD" evidence="11">
    <location>
        <begin position="170"/>
        <end position="211"/>
    </location>
</feature>
<dbReference type="SUPFAM" id="SSF50978">
    <property type="entry name" value="WD40 repeat-like"/>
    <property type="match status" value="1"/>
</dbReference>
<dbReference type="PANTHER" id="PTHR13831:SF0">
    <property type="entry name" value="PROTEIN HIRA"/>
    <property type="match status" value="1"/>
</dbReference>
<dbReference type="PROSITE" id="PS50082">
    <property type="entry name" value="WD_REPEATS_2"/>
    <property type="match status" value="3"/>
</dbReference>
<dbReference type="GO" id="GO:0000417">
    <property type="term" value="C:HIR complex"/>
    <property type="evidence" value="ECO:0007669"/>
    <property type="project" value="TreeGrafter"/>
</dbReference>
<evidence type="ECO:0000313" key="17">
    <source>
        <dbReference type="Proteomes" id="UP001347796"/>
    </source>
</evidence>
<evidence type="ECO:0000256" key="11">
    <source>
        <dbReference type="PROSITE-ProRule" id="PRU00221"/>
    </source>
</evidence>
<dbReference type="GO" id="GO:0006351">
    <property type="term" value="P:DNA-templated transcription"/>
    <property type="evidence" value="ECO:0007669"/>
    <property type="project" value="InterPro"/>
</dbReference>
<evidence type="ECO:0000256" key="8">
    <source>
        <dbReference type="ARBA" id="ARBA00023015"/>
    </source>
</evidence>
<keyword evidence="8 12" id="KW-0805">Transcription regulation</keyword>
<keyword evidence="10 12" id="KW-0539">Nucleus</keyword>
<feature type="domain" description="Protein HIRA-like C-terminal" evidence="14">
    <location>
        <begin position="735"/>
        <end position="932"/>
    </location>
</feature>
<feature type="domain" description="CAF1B/HIR1 beta-propeller" evidence="15">
    <location>
        <begin position="1"/>
        <end position="360"/>
    </location>
</feature>
<dbReference type="InterPro" id="IPR015943">
    <property type="entry name" value="WD40/YVTN_repeat-like_dom_sf"/>
</dbReference>
<feature type="compositionally biased region" description="Polar residues" evidence="13">
    <location>
        <begin position="478"/>
        <end position="489"/>
    </location>
</feature>
<dbReference type="Pfam" id="PF24105">
    <property type="entry name" value="Beta-prop_CAF1B_HIR1"/>
    <property type="match status" value="1"/>
</dbReference>
<evidence type="ECO:0000313" key="16">
    <source>
        <dbReference type="EMBL" id="KAK6192871.1"/>
    </source>
</evidence>
<dbReference type="InterPro" id="IPR036322">
    <property type="entry name" value="WD40_repeat_dom_sf"/>
</dbReference>
<feature type="compositionally biased region" description="Polar residues" evidence="13">
    <location>
        <begin position="511"/>
        <end position="534"/>
    </location>
</feature>
<feature type="compositionally biased region" description="Basic and acidic residues" evidence="13">
    <location>
        <begin position="598"/>
        <end position="622"/>
    </location>
</feature>
<accession>A0AAN8K9M1</accession>
<proteinExistence type="inferred from homology"/>
<evidence type="ECO:0000256" key="5">
    <source>
        <dbReference type="ARBA" id="ARBA00022574"/>
    </source>
</evidence>
<reference evidence="16 17" key="1">
    <citation type="submission" date="2024-01" db="EMBL/GenBank/DDBJ databases">
        <title>The genome of the rayed Mediterranean limpet Patella caerulea (Linnaeus, 1758).</title>
        <authorList>
            <person name="Anh-Thu Weber A."/>
            <person name="Halstead-Nussloch G."/>
        </authorList>
    </citation>
    <scope>NUCLEOTIDE SEQUENCE [LARGE SCALE GENOMIC DNA]</scope>
    <source>
        <strain evidence="16">AATW-2023a</strain>
        <tissue evidence="16">Whole specimen</tissue>
    </source>
</reference>
<dbReference type="Pfam" id="PF07569">
    <property type="entry name" value="Hira"/>
    <property type="match status" value="1"/>
</dbReference>
<dbReference type="SMART" id="SM00320">
    <property type="entry name" value="WD40"/>
    <property type="match status" value="7"/>
</dbReference>
<keyword evidence="4 12" id="KW-0678">Repressor</keyword>
<dbReference type="InterPro" id="IPR031120">
    <property type="entry name" value="HIR1-like"/>
</dbReference>
<dbReference type="PANTHER" id="PTHR13831">
    <property type="entry name" value="MEMBER OF THE HIR1 FAMILY OF WD-REPEAT PROTEINS"/>
    <property type="match status" value="1"/>
</dbReference>
<dbReference type="FunFam" id="2.130.10.10:FF:000075">
    <property type="entry name" value="Protein HIRA"/>
    <property type="match status" value="1"/>
</dbReference>
<feature type="repeat" description="WD" evidence="11">
    <location>
        <begin position="66"/>
        <end position="98"/>
    </location>
</feature>
<dbReference type="FunFam" id="2.130.10.10:FF:000105">
    <property type="entry name" value="Protein HIRA"/>
    <property type="match status" value="1"/>
</dbReference>
<comment type="caution">
    <text evidence="16">The sequence shown here is derived from an EMBL/GenBank/DDBJ whole genome shotgun (WGS) entry which is preliminary data.</text>
</comment>
<dbReference type="Proteomes" id="UP001347796">
    <property type="component" value="Unassembled WGS sequence"/>
</dbReference>
<dbReference type="GO" id="GO:0031491">
    <property type="term" value="F:nucleosome binding"/>
    <property type="evidence" value="ECO:0007669"/>
    <property type="project" value="TreeGrafter"/>
</dbReference>
<feature type="compositionally biased region" description="Basic and acidic residues" evidence="13">
    <location>
        <begin position="560"/>
        <end position="569"/>
    </location>
</feature>
<comment type="similarity">
    <text evidence="2 12">Belongs to the WD repeat HIR1 family.</text>
</comment>
<feature type="compositionally biased region" description="Basic and acidic residues" evidence="13">
    <location>
        <begin position="490"/>
        <end position="503"/>
    </location>
</feature>
<evidence type="ECO:0000256" key="9">
    <source>
        <dbReference type="ARBA" id="ARBA00023163"/>
    </source>
</evidence>
<evidence type="ECO:0000259" key="15">
    <source>
        <dbReference type="Pfam" id="PF24105"/>
    </source>
</evidence>
<evidence type="ECO:0000256" key="6">
    <source>
        <dbReference type="ARBA" id="ARBA00022737"/>
    </source>
</evidence>
<dbReference type="GO" id="GO:0005634">
    <property type="term" value="C:nucleus"/>
    <property type="evidence" value="ECO:0007669"/>
    <property type="project" value="UniProtKB-SubCell"/>
</dbReference>
<dbReference type="CDD" id="cd00200">
    <property type="entry name" value="WD40"/>
    <property type="match status" value="1"/>
</dbReference>
<evidence type="ECO:0000256" key="4">
    <source>
        <dbReference type="ARBA" id="ARBA00022491"/>
    </source>
</evidence>
<dbReference type="Gene3D" id="2.130.10.10">
    <property type="entry name" value="YVTN repeat-like/Quinoprotein amine dehydrogenase"/>
    <property type="match status" value="2"/>
</dbReference>
<dbReference type="InterPro" id="IPR001680">
    <property type="entry name" value="WD40_rpt"/>
</dbReference>
<feature type="repeat" description="WD" evidence="11">
    <location>
        <begin position="127"/>
        <end position="159"/>
    </location>
</feature>
<keyword evidence="9 12" id="KW-0804">Transcription</keyword>
<feature type="compositionally biased region" description="Polar residues" evidence="13">
    <location>
        <begin position="418"/>
        <end position="427"/>
    </location>
</feature>
<dbReference type="PROSITE" id="PS50294">
    <property type="entry name" value="WD_REPEATS_REGION"/>
    <property type="match status" value="3"/>
</dbReference>
<evidence type="ECO:0000256" key="10">
    <source>
        <dbReference type="ARBA" id="ARBA00023242"/>
    </source>
</evidence>
<dbReference type="InterPro" id="IPR011494">
    <property type="entry name" value="HIRA-like_C"/>
</dbReference>
<evidence type="ECO:0000259" key="14">
    <source>
        <dbReference type="Pfam" id="PF07569"/>
    </source>
</evidence>
<name>A0AAN8K9M1_PATCE</name>
<evidence type="ECO:0000256" key="3">
    <source>
        <dbReference type="ARBA" id="ARBA00021597"/>
    </source>
</evidence>
<dbReference type="InterPro" id="IPR019015">
    <property type="entry name" value="HIRA_B_motif"/>
</dbReference>
<evidence type="ECO:0000256" key="2">
    <source>
        <dbReference type="ARBA" id="ARBA00007306"/>
    </source>
</evidence>
<protein>
    <recommendedName>
        <fullName evidence="3 12">Protein HIRA</fullName>
    </recommendedName>
</protein>
<dbReference type="GO" id="GO:0006355">
    <property type="term" value="P:regulation of DNA-templated transcription"/>
    <property type="evidence" value="ECO:0007669"/>
    <property type="project" value="InterPro"/>
</dbReference>
<gene>
    <name evidence="16" type="ORF">SNE40_004268</name>
</gene>
<organism evidence="16 17">
    <name type="scientific">Patella caerulea</name>
    <name type="common">Rayed Mediterranean limpet</name>
    <dbReference type="NCBI Taxonomy" id="87958"/>
    <lineage>
        <taxon>Eukaryota</taxon>
        <taxon>Metazoa</taxon>
        <taxon>Spiralia</taxon>
        <taxon>Lophotrochozoa</taxon>
        <taxon>Mollusca</taxon>
        <taxon>Gastropoda</taxon>
        <taxon>Patellogastropoda</taxon>
        <taxon>Patelloidea</taxon>
        <taxon>Patellidae</taxon>
        <taxon>Patella</taxon>
    </lineage>
</organism>
<keyword evidence="7 12" id="KW-0156">Chromatin regulator</keyword>
<sequence>MRLLKPNWVVHDGRPIFSIDIHPDGSRFATGGQGDDCGKVVIWNMAPVRDEAAEKNENVPKILCQMDNHLACVNCVRWSHNGKFLASGGDDKLVMIWQTSRYSGPSSTFGSNNKVVNIEQWRPVSTLRGHAGDVLDIAWSPHDAWLASCSVDNTVVIWNTMKFPEQLAVLKGHSGLVKGVTWDPVGKYLATQSDDKTLRVWRTRDWQEESVISEPFKECGGTTHVLRLDWSPDGHYIVSAHAMNNSGPTAQIIEREGWKVTLDFVGHRKAITVVRFNPNIFEKRIKKDSDKSQQYSCCAIGSKDRSISIWLTALKRPLVVTHDLFESSIMDISWSKSGFELICCSIDGTVAYIDFSVEEIGSSLTQLEVQTVLEKIYGKGLPVRSMTNTSNQIIESAAMLNLQQQKEKEAQENNNKLPLSSPQTPNKKQPLVNGDVPFKPLDKQIETRTPDGRRRITPIFLAPQPDFGEGPVPFPGNDITTDSNISFATSKDHSKIQVEKQDRVTIPGLVSPSSKSGTSPQTGSNLSESKPSPLTDTKKAAADKKSSEAAVFQPMTALEKTPEKRDKPKISSSTPIDKSSDQEKIKHKDKTSGLNLKRKNDEKRTGKVGRPRKEKELRESEKQLTPVVTGLPLTERSGMRPYQAVSDINLPVPTIDKIKSVVICGVEGEENFLSLEVENQVQCGLVTVHKLRCVKDGAMLWEQVLTSKINIAAGSKCISCASCEDQSVLIFSAGGRKLFPNIVLNSKISFLHCCGYYLMAVTQKGSLYVWNMQSKSVVIKDEKLSNMVSGSIKVEKAILTPEGHPIITLSNSKSYTFQQQLACWVLIHENVNNLKQCSDFQCCKPPSEGGNITGPLMMLQAANNRSGQQASRTSSSTSTIQQTATIGHLENQVAICLGLQSVDEYKFWFMSYVRYLVQEGFEVKLREVCDDLLGPVIKNKFSAWQSHVLGVDKHELLKEILPIIGTNLRWQRLYTEYQEQLNTS</sequence>
<dbReference type="InterPro" id="IPR055410">
    <property type="entry name" value="Beta-prop_CAF1B_HIR1"/>
</dbReference>
<comment type="function">
    <text evidence="12">Required for replication-independent chromatin assembly and for the periodic repression of histone gene transcription during the cell cycle.</text>
</comment>
<feature type="region of interest" description="Disordered" evidence="13">
    <location>
        <begin position="406"/>
        <end position="624"/>
    </location>
</feature>
<feature type="compositionally biased region" description="Basic and acidic residues" evidence="13">
    <location>
        <begin position="536"/>
        <end position="547"/>
    </location>
</feature>
<dbReference type="Pfam" id="PF09453">
    <property type="entry name" value="HIRA_B"/>
    <property type="match status" value="1"/>
</dbReference>
<evidence type="ECO:0000256" key="1">
    <source>
        <dbReference type="ARBA" id="ARBA00004123"/>
    </source>
</evidence>
<dbReference type="EMBL" id="JAZGQO010000002">
    <property type="protein sequence ID" value="KAK6192871.1"/>
    <property type="molecule type" value="Genomic_DNA"/>
</dbReference>
<dbReference type="GO" id="GO:0006338">
    <property type="term" value="P:chromatin remodeling"/>
    <property type="evidence" value="ECO:0007669"/>
    <property type="project" value="InterPro"/>
</dbReference>
<keyword evidence="17" id="KW-1185">Reference proteome</keyword>
<keyword evidence="5 11" id="KW-0853">WD repeat</keyword>
<evidence type="ECO:0000256" key="12">
    <source>
        <dbReference type="RuleBase" id="RU364014"/>
    </source>
</evidence>
<feature type="compositionally biased region" description="Basic and acidic residues" evidence="13">
    <location>
        <begin position="440"/>
        <end position="454"/>
    </location>
</feature>
<evidence type="ECO:0000256" key="13">
    <source>
        <dbReference type="SAM" id="MobiDB-lite"/>
    </source>
</evidence>
<comment type="subcellular location">
    <subcellularLocation>
        <location evidence="1 12">Nucleus</location>
    </subcellularLocation>
</comment>
<dbReference type="AlphaFoldDB" id="A0AAN8K9M1"/>
<evidence type="ECO:0000256" key="7">
    <source>
        <dbReference type="ARBA" id="ARBA00022853"/>
    </source>
</evidence>